<evidence type="ECO:0000313" key="2">
    <source>
        <dbReference type="EMBL" id="KNE73203.1"/>
    </source>
</evidence>
<feature type="compositionally biased region" description="Basic residues" evidence="1">
    <location>
        <begin position="413"/>
        <end position="434"/>
    </location>
</feature>
<proteinExistence type="predicted"/>
<feature type="region of interest" description="Disordered" evidence="1">
    <location>
        <begin position="498"/>
        <end position="569"/>
    </location>
</feature>
<feature type="compositionally biased region" description="Low complexity" evidence="1">
    <location>
        <begin position="546"/>
        <end position="564"/>
    </location>
</feature>
<dbReference type="OrthoDB" id="10570580at2759"/>
<reference evidence="2 3" key="1">
    <citation type="submission" date="2009-11" db="EMBL/GenBank/DDBJ databases">
        <title>Annotation of Allomyces macrogynus ATCC 38327.</title>
        <authorList>
            <consortium name="The Broad Institute Genome Sequencing Platform"/>
            <person name="Russ C."/>
            <person name="Cuomo C."/>
            <person name="Burger G."/>
            <person name="Gray M.W."/>
            <person name="Holland P.W.H."/>
            <person name="King N."/>
            <person name="Lang F.B.F."/>
            <person name="Roger A.J."/>
            <person name="Ruiz-Trillo I."/>
            <person name="Young S.K."/>
            <person name="Zeng Q."/>
            <person name="Gargeya S."/>
            <person name="Fitzgerald M."/>
            <person name="Haas B."/>
            <person name="Abouelleil A."/>
            <person name="Alvarado L."/>
            <person name="Arachchi H.M."/>
            <person name="Berlin A."/>
            <person name="Chapman S.B."/>
            <person name="Gearin G."/>
            <person name="Goldberg J."/>
            <person name="Griggs A."/>
            <person name="Gujja S."/>
            <person name="Hansen M."/>
            <person name="Heiman D."/>
            <person name="Howarth C."/>
            <person name="Larimer J."/>
            <person name="Lui A."/>
            <person name="MacDonald P.J.P."/>
            <person name="McCowen C."/>
            <person name="Montmayeur A."/>
            <person name="Murphy C."/>
            <person name="Neiman D."/>
            <person name="Pearson M."/>
            <person name="Priest M."/>
            <person name="Roberts A."/>
            <person name="Saif S."/>
            <person name="Shea T."/>
            <person name="Sisk P."/>
            <person name="Stolte C."/>
            <person name="Sykes S."/>
            <person name="Wortman J."/>
            <person name="Nusbaum C."/>
            <person name="Birren B."/>
        </authorList>
    </citation>
    <scope>NUCLEOTIDE SEQUENCE [LARGE SCALE GENOMIC DNA]</scope>
    <source>
        <strain evidence="2 3">ATCC 38327</strain>
    </source>
</reference>
<accession>A0A0L0TEB1</accession>
<dbReference type="VEuPathDB" id="FungiDB:AMAG_17392"/>
<keyword evidence="3" id="KW-1185">Reference proteome</keyword>
<evidence type="ECO:0000256" key="1">
    <source>
        <dbReference type="SAM" id="MobiDB-lite"/>
    </source>
</evidence>
<evidence type="ECO:0000313" key="3">
    <source>
        <dbReference type="Proteomes" id="UP000054350"/>
    </source>
</evidence>
<name>A0A0L0TEB1_ALLM3</name>
<protein>
    <submittedName>
        <fullName evidence="2">Uncharacterized protein</fullName>
    </submittedName>
</protein>
<reference evidence="3" key="2">
    <citation type="submission" date="2009-11" db="EMBL/GenBank/DDBJ databases">
        <title>The Genome Sequence of Allomyces macrogynus strain ATCC 38327.</title>
        <authorList>
            <consortium name="The Broad Institute Genome Sequencing Platform"/>
            <person name="Russ C."/>
            <person name="Cuomo C."/>
            <person name="Shea T."/>
            <person name="Young S.K."/>
            <person name="Zeng Q."/>
            <person name="Koehrsen M."/>
            <person name="Haas B."/>
            <person name="Borodovsky M."/>
            <person name="Guigo R."/>
            <person name="Alvarado L."/>
            <person name="Berlin A."/>
            <person name="Borenstein D."/>
            <person name="Chen Z."/>
            <person name="Engels R."/>
            <person name="Freedman E."/>
            <person name="Gellesch M."/>
            <person name="Goldberg J."/>
            <person name="Griggs A."/>
            <person name="Gujja S."/>
            <person name="Heiman D."/>
            <person name="Hepburn T."/>
            <person name="Howarth C."/>
            <person name="Jen D."/>
            <person name="Larson L."/>
            <person name="Lewis B."/>
            <person name="Mehta T."/>
            <person name="Park D."/>
            <person name="Pearson M."/>
            <person name="Roberts A."/>
            <person name="Saif S."/>
            <person name="Shenoy N."/>
            <person name="Sisk P."/>
            <person name="Stolte C."/>
            <person name="Sykes S."/>
            <person name="Walk T."/>
            <person name="White J."/>
            <person name="Yandava C."/>
            <person name="Burger G."/>
            <person name="Gray M.W."/>
            <person name="Holland P.W.H."/>
            <person name="King N."/>
            <person name="Lang F.B.F."/>
            <person name="Roger A.J."/>
            <person name="Ruiz-Trillo I."/>
            <person name="Lander E."/>
            <person name="Nusbaum C."/>
        </authorList>
    </citation>
    <scope>NUCLEOTIDE SEQUENCE [LARGE SCALE GENOMIC DNA]</scope>
    <source>
        <strain evidence="3">ATCC 38327</strain>
    </source>
</reference>
<feature type="compositionally biased region" description="Pro residues" evidence="1">
    <location>
        <begin position="505"/>
        <end position="516"/>
    </location>
</feature>
<feature type="compositionally biased region" description="Basic and acidic residues" evidence="1">
    <location>
        <begin position="334"/>
        <end position="348"/>
    </location>
</feature>
<organism evidence="2 3">
    <name type="scientific">Allomyces macrogynus (strain ATCC 38327)</name>
    <name type="common">Allomyces javanicus var. macrogynus</name>
    <dbReference type="NCBI Taxonomy" id="578462"/>
    <lineage>
        <taxon>Eukaryota</taxon>
        <taxon>Fungi</taxon>
        <taxon>Fungi incertae sedis</taxon>
        <taxon>Blastocladiomycota</taxon>
        <taxon>Blastocladiomycetes</taxon>
        <taxon>Blastocladiales</taxon>
        <taxon>Blastocladiaceae</taxon>
        <taxon>Allomyces</taxon>
    </lineage>
</organism>
<dbReference type="Proteomes" id="UP000054350">
    <property type="component" value="Unassembled WGS sequence"/>
</dbReference>
<dbReference type="EMBL" id="GG745391">
    <property type="protein sequence ID" value="KNE73203.1"/>
    <property type="molecule type" value="Genomic_DNA"/>
</dbReference>
<feature type="compositionally biased region" description="Pro residues" evidence="1">
    <location>
        <begin position="349"/>
        <end position="360"/>
    </location>
</feature>
<gene>
    <name evidence="2" type="ORF">AMAG_17392</name>
</gene>
<sequence>MDAIGVFRTRRRCCMTCDEARSDRRLTCRCDPAVAAGNMSVGAIRAEAVYRSVVAGVRRRRRVSVSTQRWEVSSRPAMRITKNAPGAEWSTSYACGYGVAGRLLVRQQQPVAETPAETATLSLPFCVPACTGPTIRNRAVRALVPSHACKRTKMPQHAMAAAAMLAQSRAMRSHALKLVLDQATTAIKAACTTGADGVRTALAVLDGNDTTSYPAIPALLADMEADLRALAAKYDAQVLAAISRLDEDVRAADNLQNGLRLDAGPAIPTLPAPASDDDPLVAVAVDENDLKRAEDAGAPAPRPNATRSRAKAAKMQLPRAQLAPTPESPASDRGPSRRRDPVVVRAPRDVPPPPPPPPVAVPGQPGKRRFDQVAAGADRPGTADSSDAKKRQRTSAPDPPPPPTPSGTDATRAGRRLLARREKKRLKKLRKQEKKRAEAAAAAALDTPDPADRDESDAPDPADRDDPNYDDGPVDMEPPPSQERRISRRLSMLRAREGDENRANAPPPPPPPPPPSTMRRRSMTRTLNPADLDSPRPRRLSRSARPDTTANATTTTSSSTSPAALLPFDPLTPTLRAQLANDPYGRGMLGTPFILTRARRDAVPLQVLRTALGLPTMGAGPAWNNHLMLQAGVTKQNERYCVSCGHAPYSTGHVCCDAWEVGAFRKGTVVFGLRRAEVGTTG</sequence>
<dbReference type="AlphaFoldDB" id="A0A0L0TEB1"/>
<feature type="region of interest" description="Disordered" evidence="1">
    <location>
        <begin position="260"/>
        <end position="279"/>
    </location>
</feature>
<feature type="region of interest" description="Disordered" evidence="1">
    <location>
        <begin position="291"/>
        <end position="486"/>
    </location>
</feature>